<dbReference type="Pfam" id="PF21082">
    <property type="entry name" value="MS_channel_3rd"/>
    <property type="match status" value="1"/>
</dbReference>
<reference evidence="12 13" key="1">
    <citation type="submission" date="2011-02" db="EMBL/GenBank/DDBJ databases">
        <authorList>
            <person name="Muzny D."/>
            <person name="Qin X."/>
            <person name="Deng J."/>
            <person name="Jiang H."/>
            <person name="Liu Y."/>
            <person name="Qu J."/>
            <person name="Song X.-Z."/>
            <person name="Zhang L."/>
            <person name="Thornton R."/>
            <person name="Coyle M."/>
            <person name="Francisco L."/>
            <person name="Jackson L."/>
            <person name="Javaid M."/>
            <person name="Korchina V."/>
            <person name="Kovar C."/>
            <person name="Mata R."/>
            <person name="Mathew T."/>
            <person name="Ngo R."/>
            <person name="Nguyen L."/>
            <person name="Nguyen N."/>
            <person name="Okwuonu G."/>
            <person name="Ongeri F."/>
            <person name="Pham C."/>
            <person name="Simmons D."/>
            <person name="Wilczek-Boney K."/>
            <person name="Hale W."/>
            <person name="Jakkamsetti A."/>
            <person name="Pham P."/>
            <person name="Ruth R."/>
            <person name="San Lucas F."/>
            <person name="Warren J."/>
            <person name="Zhang J."/>
            <person name="Zhao Z."/>
            <person name="Zhou C."/>
            <person name="Zhu D."/>
            <person name="Lee S."/>
            <person name="Bess C."/>
            <person name="Blankenburg K."/>
            <person name="Forbes L."/>
            <person name="Fu Q."/>
            <person name="Gubbala S."/>
            <person name="Hirani K."/>
            <person name="Jayaseelan J.C."/>
            <person name="Lara F."/>
            <person name="Munidasa M."/>
            <person name="Palculict T."/>
            <person name="Patil S."/>
            <person name="Pu L.-L."/>
            <person name="Saada N."/>
            <person name="Tang L."/>
            <person name="Weissenberger G."/>
            <person name="Zhu Y."/>
            <person name="Hemphill L."/>
            <person name="Shang Y."/>
            <person name="Youmans B."/>
            <person name="Ayvaz T."/>
            <person name="Ross M."/>
            <person name="Santibanez J."/>
            <person name="Aqrawi P."/>
            <person name="Gross S."/>
            <person name="Joshi V."/>
            <person name="Fowler G."/>
            <person name="Nazareth L."/>
            <person name="Reid J."/>
            <person name="Worley K."/>
            <person name="Petrosino J."/>
            <person name="Highlander S."/>
            <person name="Gibbs R."/>
        </authorList>
    </citation>
    <scope>NUCLEOTIDE SEQUENCE [LARGE SCALE GENOMIC DNA]</scope>
    <source>
        <strain evidence="12 13">ATCC BAA-1200</strain>
    </source>
</reference>
<evidence type="ECO:0000313" key="12">
    <source>
        <dbReference type="EMBL" id="EGF10822.1"/>
    </source>
</evidence>
<evidence type="ECO:0000259" key="9">
    <source>
        <dbReference type="Pfam" id="PF00924"/>
    </source>
</evidence>
<evidence type="ECO:0000256" key="3">
    <source>
        <dbReference type="ARBA" id="ARBA00022475"/>
    </source>
</evidence>
<feature type="domain" description="Mechanosensitive ion channel transmembrane helices 2/3" evidence="11">
    <location>
        <begin position="237"/>
        <end position="278"/>
    </location>
</feature>
<dbReference type="AlphaFoldDB" id="F2BCK5"/>
<feature type="transmembrane region" description="Helical" evidence="8">
    <location>
        <begin position="92"/>
        <end position="111"/>
    </location>
</feature>
<protein>
    <submittedName>
        <fullName evidence="12">Transmembrane protein</fullName>
    </submittedName>
</protein>
<dbReference type="EMBL" id="AFAY01000030">
    <property type="protein sequence ID" value="EGF10822.1"/>
    <property type="molecule type" value="Genomic_DNA"/>
</dbReference>
<evidence type="ECO:0000256" key="5">
    <source>
        <dbReference type="ARBA" id="ARBA00022989"/>
    </source>
</evidence>
<feature type="transmembrane region" description="Helical" evidence="8">
    <location>
        <begin position="117"/>
        <end position="143"/>
    </location>
</feature>
<keyword evidence="6 8" id="KW-0472">Membrane</keyword>
<dbReference type="PANTHER" id="PTHR30347:SF1">
    <property type="entry name" value="MECHANOSENSITIVE CHANNEL MSCK"/>
    <property type="match status" value="1"/>
</dbReference>
<dbReference type="SUPFAM" id="SSF50182">
    <property type="entry name" value="Sm-like ribonucleoproteins"/>
    <property type="match status" value="1"/>
</dbReference>
<dbReference type="Pfam" id="PF21088">
    <property type="entry name" value="MS_channel_1st"/>
    <property type="match status" value="1"/>
</dbReference>
<dbReference type="InterPro" id="IPR010920">
    <property type="entry name" value="LSM_dom_sf"/>
</dbReference>
<evidence type="ECO:0000256" key="8">
    <source>
        <dbReference type="SAM" id="Phobius"/>
    </source>
</evidence>
<keyword evidence="3" id="KW-1003">Cell membrane</keyword>
<accession>F2BCK5</accession>
<dbReference type="GO" id="GO:0005886">
    <property type="term" value="C:plasma membrane"/>
    <property type="evidence" value="ECO:0007669"/>
    <property type="project" value="UniProtKB-SubCell"/>
</dbReference>
<comment type="similarity">
    <text evidence="2">Belongs to the MscS (TC 1.A.23) family.</text>
</comment>
<evidence type="ECO:0000256" key="7">
    <source>
        <dbReference type="SAM" id="MobiDB-lite"/>
    </source>
</evidence>
<proteinExistence type="inferred from homology"/>
<sequence length="482" mass="53200">MQIMSVSPAPLLQTSSVFPDSIGDFLTGLFAPSEFTSHLLESSIKQPSGWVELAIALALAAAAWWFSEWLLKRCADGSSNKNKLLLHIGRRILWPVMMWIASAVVLAVWNLSGYRSVWLRLLLLAANWMVAIRIVMAVLHAALPDKPWSDRLERSLSAVLWAAFVLWVSGIDDIIIKWMKSLVFSVGSAKLSLWTVSTGVVWVGIILIFAMWLAQFAQKRIMAGTRLDLSLRIMLSNIVRVVLIILSVLIALPLVGIDLTVLSVFGGALGVGIGFGLQKIASNYISGFLILGDRSIRPGDRLTVNGFTGYVTKITSRFVVLRSSAGTEALIPNETFITNMVVNESYTAKALHQTIDIQVSYDSDILRAMEIMTEAASKQSRIDTTDANRPKSYLLDFAADGINLRLGFWVKDPENGFLGLFSAIRLEIWQRFNEEHISFPYPQREVRILNEPAAPPPDTAALSEAVRKARADTRSGEPAGES</sequence>
<dbReference type="InterPro" id="IPR011066">
    <property type="entry name" value="MscS_channel_C_sf"/>
</dbReference>
<dbReference type="InterPro" id="IPR011014">
    <property type="entry name" value="MscS_channel_TM-2"/>
</dbReference>
<feature type="transmembrane region" description="Helical" evidence="8">
    <location>
        <begin position="234"/>
        <end position="253"/>
    </location>
</feature>
<dbReference type="Proteomes" id="UP000004105">
    <property type="component" value="Unassembled WGS sequence"/>
</dbReference>
<feature type="domain" description="Mechanosensitive ion channel MscS C-terminal" evidence="10">
    <location>
        <begin position="354"/>
        <end position="439"/>
    </location>
</feature>
<comment type="subcellular location">
    <subcellularLocation>
        <location evidence="1">Cell membrane</location>
        <topology evidence="1">Multi-pass membrane protein</topology>
    </subcellularLocation>
</comment>
<feature type="compositionally biased region" description="Basic and acidic residues" evidence="7">
    <location>
        <begin position="465"/>
        <end position="475"/>
    </location>
</feature>
<feature type="transmembrane region" description="Helical" evidence="8">
    <location>
        <begin position="191"/>
        <end position="213"/>
    </location>
</feature>
<dbReference type="InterPro" id="IPR023408">
    <property type="entry name" value="MscS_beta-dom_sf"/>
</dbReference>
<dbReference type="Gene3D" id="1.10.287.1260">
    <property type="match status" value="1"/>
</dbReference>
<dbReference type="HOGENOM" id="CLU_037945_9_1_4"/>
<evidence type="ECO:0000259" key="10">
    <source>
        <dbReference type="Pfam" id="PF21082"/>
    </source>
</evidence>
<evidence type="ECO:0000313" key="13">
    <source>
        <dbReference type="Proteomes" id="UP000004105"/>
    </source>
</evidence>
<evidence type="ECO:0000259" key="11">
    <source>
        <dbReference type="Pfam" id="PF21088"/>
    </source>
</evidence>
<keyword evidence="4 8" id="KW-0812">Transmembrane</keyword>
<dbReference type="InterPro" id="IPR052702">
    <property type="entry name" value="MscS-like_channel"/>
</dbReference>
<dbReference type="InterPro" id="IPR049278">
    <property type="entry name" value="MS_channel_C"/>
</dbReference>
<evidence type="ECO:0000256" key="6">
    <source>
        <dbReference type="ARBA" id="ARBA00023136"/>
    </source>
</evidence>
<keyword evidence="5 8" id="KW-1133">Transmembrane helix</keyword>
<dbReference type="SUPFAM" id="SSF82861">
    <property type="entry name" value="Mechanosensitive channel protein MscS (YggB), transmembrane region"/>
    <property type="match status" value="1"/>
</dbReference>
<organism evidence="12 13">
    <name type="scientific">Neisseria bacilliformis ATCC BAA-1200</name>
    <dbReference type="NCBI Taxonomy" id="888742"/>
    <lineage>
        <taxon>Bacteria</taxon>
        <taxon>Pseudomonadati</taxon>
        <taxon>Pseudomonadota</taxon>
        <taxon>Betaproteobacteria</taxon>
        <taxon>Neisseriales</taxon>
        <taxon>Neisseriaceae</taxon>
        <taxon>Neisseria</taxon>
    </lineage>
</organism>
<dbReference type="InterPro" id="IPR006685">
    <property type="entry name" value="MscS_channel_2nd"/>
</dbReference>
<comment type="caution">
    <text evidence="12">The sequence shown here is derived from an EMBL/GenBank/DDBJ whole genome shotgun (WGS) entry which is preliminary data.</text>
</comment>
<keyword evidence="13" id="KW-1185">Reference proteome</keyword>
<gene>
    <name evidence="12" type="primary">aefA</name>
    <name evidence="12" type="ORF">HMPREF9123_1493</name>
</gene>
<evidence type="ECO:0000256" key="2">
    <source>
        <dbReference type="ARBA" id="ARBA00008017"/>
    </source>
</evidence>
<dbReference type="Pfam" id="PF00924">
    <property type="entry name" value="MS_channel_2nd"/>
    <property type="match status" value="1"/>
</dbReference>
<dbReference type="Gene3D" id="3.30.70.100">
    <property type="match status" value="1"/>
</dbReference>
<dbReference type="PANTHER" id="PTHR30347">
    <property type="entry name" value="POTASSIUM CHANNEL RELATED"/>
    <property type="match status" value="1"/>
</dbReference>
<dbReference type="Gene3D" id="2.30.30.60">
    <property type="match status" value="1"/>
</dbReference>
<dbReference type="SUPFAM" id="SSF82689">
    <property type="entry name" value="Mechanosensitive channel protein MscS (YggB), C-terminal domain"/>
    <property type="match status" value="1"/>
</dbReference>
<feature type="region of interest" description="Disordered" evidence="7">
    <location>
        <begin position="450"/>
        <end position="482"/>
    </location>
</feature>
<evidence type="ECO:0000256" key="1">
    <source>
        <dbReference type="ARBA" id="ARBA00004651"/>
    </source>
</evidence>
<feature type="transmembrane region" description="Helical" evidence="8">
    <location>
        <begin position="259"/>
        <end position="277"/>
    </location>
</feature>
<evidence type="ECO:0000256" key="4">
    <source>
        <dbReference type="ARBA" id="ARBA00022692"/>
    </source>
</evidence>
<feature type="transmembrane region" description="Helical" evidence="8">
    <location>
        <begin position="155"/>
        <end position="179"/>
    </location>
</feature>
<feature type="domain" description="Mechanosensitive ion channel MscS" evidence="9">
    <location>
        <begin position="280"/>
        <end position="345"/>
    </location>
</feature>
<feature type="transmembrane region" description="Helical" evidence="8">
    <location>
        <begin position="50"/>
        <end position="71"/>
    </location>
</feature>
<dbReference type="InterPro" id="IPR049142">
    <property type="entry name" value="MS_channel_1st"/>
</dbReference>
<name>F2BCK5_9NEIS</name>
<dbReference type="GO" id="GO:0008381">
    <property type="term" value="F:mechanosensitive monoatomic ion channel activity"/>
    <property type="evidence" value="ECO:0007669"/>
    <property type="project" value="UniProtKB-ARBA"/>
</dbReference>